<dbReference type="Pfam" id="PF03009">
    <property type="entry name" value="GDPD"/>
    <property type="match status" value="1"/>
</dbReference>
<dbReference type="SUPFAM" id="SSF49899">
    <property type="entry name" value="Concanavalin A-like lectins/glucanases"/>
    <property type="match status" value="1"/>
</dbReference>
<dbReference type="Gene3D" id="3.20.20.190">
    <property type="entry name" value="Phosphatidylinositol (PI) phosphodiesterase"/>
    <property type="match status" value="1"/>
</dbReference>
<dbReference type="InterPro" id="IPR030395">
    <property type="entry name" value="GP_PDE_dom"/>
</dbReference>
<dbReference type="SUPFAM" id="SSF51695">
    <property type="entry name" value="PLC-like phosphodiesterases"/>
    <property type="match status" value="1"/>
</dbReference>
<dbReference type="Pfam" id="PF13385">
    <property type="entry name" value="Laminin_G_3"/>
    <property type="match status" value="1"/>
</dbReference>
<evidence type="ECO:0000313" key="2">
    <source>
        <dbReference type="EMBL" id="MBO8466172.1"/>
    </source>
</evidence>
<name>A0A9D9NA70_9BACT</name>
<dbReference type="PROSITE" id="PS51704">
    <property type="entry name" value="GP_PDE"/>
    <property type="match status" value="1"/>
</dbReference>
<dbReference type="GO" id="GO:0004553">
    <property type="term" value="F:hydrolase activity, hydrolyzing O-glycosyl compounds"/>
    <property type="evidence" value="ECO:0007669"/>
    <property type="project" value="UniProtKB-ARBA"/>
</dbReference>
<feature type="domain" description="GP-PDE" evidence="1">
    <location>
        <begin position="476"/>
        <end position="702"/>
    </location>
</feature>
<dbReference type="Pfam" id="PF13004">
    <property type="entry name" value="BACON"/>
    <property type="match status" value="1"/>
</dbReference>
<dbReference type="Gene3D" id="2.60.40.10">
    <property type="entry name" value="Immunoglobulins"/>
    <property type="match status" value="1"/>
</dbReference>
<gene>
    <name evidence="2" type="ORF">IAB99_00205</name>
</gene>
<reference evidence="2" key="1">
    <citation type="submission" date="2020-10" db="EMBL/GenBank/DDBJ databases">
        <authorList>
            <person name="Gilroy R."/>
        </authorList>
    </citation>
    <scope>NUCLEOTIDE SEQUENCE</scope>
    <source>
        <strain evidence="2">B1-15692</strain>
    </source>
</reference>
<dbReference type="PANTHER" id="PTHR46211">
    <property type="entry name" value="GLYCEROPHOSPHORYL DIESTER PHOSPHODIESTERASE"/>
    <property type="match status" value="1"/>
</dbReference>
<dbReference type="EMBL" id="JADIMH010000002">
    <property type="protein sequence ID" value="MBO8466172.1"/>
    <property type="molecule type" value="Genomic_DNA"/>
</dbReference>
<dbReference type="AlphaFoldDB" id="A0A9D9NA70"/>
<comment type="caution">
    <text evidence="2">The sequence shown here is derived from an EMBL/GenBank/DDBJ whole genome shotgun (WGS) entry which is preliminary data.</text>
</comment>
<dbReference type="CDD" id="cd14948">
    <property type="entry name" value="BACON"/>
    <property type="match status" value="1"/>
</dbReference>
<dbReference type="InterPro" id="IPR013320">
    <property type="entry name" value="ConA-like_dom_sf"/>
</dbReference>
<dbReference type="InterPro" id="IPR024361">
    <property type="entry name" value="BACON"/>
</dbReference>
<dbReference type="InterPro" id="IPR013783">
    <property type="entry name" value="Ig-like_fold"/>
</dbReference>
<evidence type="ECO:0000313" key="3">
    <source>
        <dbReference type="Proteomes" id="UP000823660"/>
    </source>
</evidence>
<accession>A0A9D9NA70</accession>
<dbReference type="InterPro" id="IPR017946">
    <property type="entry name" value="PLC-like_Pdiesterase_TIM-brl"/>
</dbReference>
<dbReference type="Gene3D" id="2.60.120.200">
    <property type="match status" value="1"/>
</dbReference>
<dbReference type="Proteomes" id="UP000823660">
    <property type="component" value="Unassembled WGS sequence"/>
</dbReference>
<sequence>MKITSLSNIIAYAAISMGAICTLSCNPEKGPEGTEGISMEPEFSITYEDAELTSMTFSRKEEFRIIGIESNAAWSAEISESGSGWLTVDPAEGKGNSSVAVEVSENTAEDTRTADLTFTVEGLDEPVTVTVSQSGNLVAGLKTGLILDVKFNADGTAEDISPLKNPIETIKGPELLTYYNSMSGNYVARFNHRAGQAVNTGYYKMDFTANQGHFKDKLADGHSIETVFMANTDLQTPDDVWEAKMISCHDAGGTGIIYSDDNIIFCINTTDNGYAKPYSGVYPEKGKYYHAVGVWDKVAGEAKIYIDGELKATVPATGEFVFPGAHKWFGIGADTGVNGENAWNGDVVVARVYDQALTDEDVRNLYNDARAEYPQNTVNIQDVQFMTGREVCAGAKYLILGSGYQEGDYVLIESSDNSSFSKECRAELVPEGIVIDLPEDIVSGIYNLLLERRGETYLLGTASLTVVNDPAEVPVPKVVAHRCFHKTAPENSMAALKAAQDLGAFGAEIDVWCTKDGKIVVGHDGQIGGVAFQEHNYNEIKDLTLANGEKVPTLEAMLDQIAASPGTKLIIEIKDHSSVDQENRAVDETVKLVKAKGLEGNVEYIAFDFNLCKRVLINDPDAIVAYLNGDKAPAELHDADLKGVDYSLDPYVRNPGWVAEAHDLGMLVNVWTLNDMPSFMTAINLKTDYISTDDPDVLMDLLDMLFTKK</sequence>
<dbReference type="GO" id="GO:0008081">
    <property type="term" value="F:phosphoric diester hydrolase activity"/>
    <property type="evidence" value="ECO:0007669"/>
    <property type="project" value="InterPro"/>
</dbReference>
<dbReference type="GO" id="GO:0006629">
    <property type="term" value="P:lipid metabolic process"/>
    <property type="evidence" value="ECO:0007669"/>
    <property type="project" value="InterPro"/>
</dbReference>
<reference evidence="2" key="2">
    <citation type="journal article" date="2021" name="PeerJ">
        <title>Extensive microbial diversity within the chicken gut microbiome revealed by metagenomics and culture.</title>
        <authorList>
            <person name="Gilroy R."/>
            <person name="Ravi A."/>
            <person name="Getino M."/>
            <person name="Pursley I."/>
            <person name="Horton D.L."/>
            <person name="Alikhan N.F."/>
            <person name="Baker D."/>
            <person name="Gharbi K."/>
            <person name="Hall N."/>
            <person name="Watson M."/>
            <person name="Adriaenssens E.M."/>
            <person name="Foster-Nyarko E."/>
            <person name="Jarju S."/>
            <person name="Secka A."/>
            <person name="Antonio M."/>
            <person name="Oren A."/>
            <person name="Chaudhuri R.R."/>
            <person name="La Ragione R."/>
            <person name="Hildebrand F."/>
            <person name="Pallen M.J."/>
        </authorList>
    </citation>
    <scope>NUCLEOTIDE SEQUENCE</scope>
    <source>
        <strain evidence="2">B1-15692</strain>
    </source>
</reference>
<proteinExistence type="predicted"/>
<evidence type="ECO:0000259" key="1">
    <source>
        <dbReference type="PROSITE" id="PS51704"/>
    </source>
</evidence>
<dbReference type="GO" id="GO:0005975">
    <property type="term" value="P:carbohydrate metabolic process"/>
    <property type="evidence" value="ECO:0007669"/>
    <property type="project" value="UniProtKB-ARBA"/>
</dbReference>
<organism evidence="2 3">
    <name type="scientific">Candidatus Cryptobacteroides faecipullorum</name>
    <dbReference type="NCBI Taxonomy" id="2840764"/>
    <lineage>
        <taxon>Bacteria</taxon>
        <taxon>Pseudomonadati</taxon>
        <taxon>Bacteroidota</taxon>
        <taxon>Bacteroidia</taxon>
        <taxon>Bacteroidales</taxon>
        <taxon>Candidatus Cryptobacteroides</taxon>
    </lineage>
</organism>
<dbReference type="PANTHER" id="PTHR46211:SF1">
    <property type="entry name" value="GLYCEROPHOSPHODIESTER PHOSPHODIESTERASE, CYTOPLASMIC"/>
    <property type="match status" value="1"/>
</dbReference>
<protein>
    <recommendedName>
        <fullName evidence="1">GP-PDE domain-containing protein</fullName>
    </recommendedName>
</protein>